<gene>
    <name evidence="2" type="ORF">SRAS04492_LOCUS764</name>
</gene>
<organism evidence="2">
    <name type="scientific">Strombidium rassoulzadegani</name>
    <dbReference type="NCBI Taxonomy" id="1082188"/>
    <lineage>
        <taxon>Eukaryota</taxon>
        <taxon>Sar</taxon>
        <taxon>Alveolata</taxon>
        <taxon>Ciliophora</taxon>
        <taxon>Intramacronucleata</taxon>
        <taxon>Spirotrichea</taxon>
        <taxon>Oligotrichia</taxon>
        <taxon>Strombidiidae</taxon>
        <taxon>Strombidium</taxon>
    </lineage>
</organism>
<dbReference type="PANTHER" id="PTHR44750:SF1">
    <property type="entry name" value="GLUTATHIONE S-TRANSFERASE T1-RELATED"/>
    <property type="match status" value="1"/>
</dbReference>
<dbReference type="AlphaFoldDB" id="A0A7S3CI44"/>
<protein>
    <recommendedName>
        <fullName evidence="1">GST C-terminal domain-containing protein</fullName>
    </recommendedName>
</protein>
<dbReference type="Pfam" id="PF13410">
    <property type="entry name" value="GST_C_2"/>
    <property type="match status" value="1"/>
</dbReference>
<dbReference type="EMBL" id="HBIA01001437">
    <property type="protein sequence ID" value="CAE0228980.1"/>
    <property type="molecule type" value="Transcribed_RNA"/>
</dbReference>
<dbReference type="Gene3D" id="1.20.1050.10">
    <property type="match status" value="1"/>
</dbReference>
<reference evidence="2" key="1">
    <citation type="submission" date="2021-01" db="EMBL/GenBank/DDBJ databases">
        <authorList>
            <person name="Corre E."/>
            <person name="Pelletier E."/>
            <person name="Niang G."/>
            <person name="Scheremetjew M."/>
            <person name="Finn R."/>
            <person name="Kale V."/>
            <person name="Holt S."/>
            <person name="Cochrane G."/>
            <person name="Meng A."/>
            <person name="Brown T."/>
            <person name="Cohen L."/>
        </authorList>
    </citation>
    <scope>NUCLEOTIDE SEQUENCE</scope>
    <source>
        <strain evidence="2">Ras09</strain>
    </source>
</reference>
<feature type="domain" description="GST C-terminal" evidence="1">
    <location>
        <begin position="1"/>
        <end position="145"/>
    </location>
</feature>
<evidence type="ECO:0000259" key="1">
    <source>
        <dbReference type="PROSITE" id="PS50405"/>
    </source>
</evidence>
<name>A0A7S3CI44_9SPIT</name>
<dbReference type="PROSITE" id="PS50405">
    <property type="entry name" value="GST_CTER"/>
    <property type="match status" value="1"/>
</dbReference>
<dbReference type="SUPFAM" id="SSF47616">
    <property type="entry name" value="GST C-terminal domain-like"/>
    <property type="match status" value="1"/>
</dbReference>
<dbReference type="InterPro" id="IPR010987">
    <property type="entry name" value="Glutathione-S-Trfase_C-like"/>
</dbReference>
<proteinExistence type="predicted"/>
<evidence type="ECO:0000313" key="2">
    <source>
        <dbReference type="EMBL" id="CAE0228980.1"/>
    </source>
</evidence>
<sequence length="145" mass="17073">MIDAYLDWHHLNIRWGAGGYIFRKYFSGFMDKDGNWSTPEAVQESWILIHKSLKLIQKMWLNGSSTYLFGEEPTIADLSLACELIQLQAIDFPLKEKYARIHKYVYDDMMKIEAFRHFNEEGGLKVKLLIKAIDKKRQKEKDAKL</sequence>
<accession>A0A7S3CI44</accession>
<dbReference type="PANTHER" id="PTHR44750">
    <property type="entry name" value="GLUTATHIONE S-TRANSFERASE T1-RELATED"/>
    <property type="match status" value="1"/>
</dbReference>
<dbReference type="InterPro" id="IPR036282">
    <property type="entry name" value="Glutathione-S-Trfase_C_sf"/>
</dbReference>
<dbReference type="InterPro" id="IPR043377">
    <property type="entry name" value="GSTT1/2/3"/>
</dbReference>